<accession>A0A8J6MY25</accession>
<comment type="caution">
    <text evidence="14">The sequence shown here is derived from an EMBL/GenBank/DDBJ whole genome shotgun (WGS) entry which is preliminary data.</text>
</comment>
<feature type="transmembrane region" description="Helical" evidence="13">
    <location>
        <begin position="419"/>
        <end position="440"/>
    </location>
</feature>
<evidence type="ECO:0000256" key="12">
    <source>
        <dbReference type="PIRSR" id="PIRSR006247-1"/>
    </source>
</evidence>
<organism evidence="14 15">
    <name type="scientific">Candidatus Desulfacyla euxinica</name>
    <dbReference type="NCBI Taxonomy" id="2841693"/>
    <lineage>
        <taxon>Bacteria</taxon>
        <taxon>Deltaproteobacteria</taxon>
        <taxon>Candidatus Desulfacyla</taxon>
    </lineage>
</organism>
<dbReference type="AlphaFoldDB" id="A0A8J6MY25"/>
<keyword evidence="11 13" id="KW-0472">Membrane</keyword>
<comment type="subcellular location">
    <subcellularLocation>
        <location evidence="1">Cell inner membrane</location>
        <topology evidence="1">Multi-pass membrane protein</topology>
    </subcellularLocation>
</comment>
<evidence type="ECO:0000256" key="7">
    <source>
        <dbReference type="ARBA" id="ARBA00022692"/>
    </source>
</evidence>
<evidence type="ECO:0000256" key="1">
    <source>
        <dbReference type="ARBA" id="ARBA00004429"/>
    </source>
</evidence>
<evidence type="ECO:0000256" key="9">
    <source>
        <dbReference type="ARBA" id="ARBA00022989"/>
    </source>
</evidence>
<feature type="binding site" evidence="12">
    <location>
        <position position="220"/>
    </location>
    <ligand>
        <name>K(+)</name>
        <dbReference type="ChEBI" id="CHEBI:29103"/>
    </ligand>
</feature>
<feature type="transmembrane region" description="Helical" evidence="13">
    <location>
        <begin position="390"/>
        <end position="413"/>
    </location>
</feature>
<keyword evidence="12" id="KW-0479">Metal-binding</keyword>
<evidence type="ECO:0000256" key="10">
    <source>
        <dbReference type="ARBA" id="ARBA00023065"/>
    </source>
</evidence>
<dbReference type="PIRSF" id="PIRSF006247">
    <property type="entry name" value="TrkH"/>
    <property type="match status" value="1"/>
</dbReference>
<keyword evidence="6" id="KW-0633">Potassium transport</keyword>
<feature type="transmembrane region" description="Helical" evidence="13">
    <location>
        <begin position="36"/>
        <end position="57"/>
    </location>
</feature>
<keyword evidence="10" id="KW-0406">Ion transport</keyword>
<dbReference type="PANTHER" id="PTHR32024">
    <property type="entry name" value="TRK SYSTEM POTASSIUM UPTAKE PROTEIN TRKG-RELATED"/>
    <property type="match status" value="1"/>
</dbReference>
<keyword evidence="4" id="KW-1003">Cell membrane</keyword>
<feature type="transmembrane region" description="Helical" evidence="13">
    <location>
        <begin position="274"/>
        <end position="294"/>
    </location>
</feature>
<evidence type="ECO:0000256" key="11">
    <source>
        <dbReference type="ARBA" id="ARBA00023136"/>
    </source>
</evidence>
<dbReference type="PANTHER" id="PTHR32024:SF2">
    <property type="entry name" value="TRK SYSTEM POTASSIUM UPTAKE PROTEIN TRKG-RELATED"/>
    <property type="match status" value="1"/>
</dbReference>
<evidence type="ECO:0000256" key="13">
    <source>
        <dbReference type="SAM" id="Phobius"/>
    </source>
</evidence>
<feature type="transmembrane region" description="Helical" evidence="13">
    <location>
        <begin position="69"/>
        <end position="91"/>
    </location>
</feature>
<feature type="binding site" evidence="12">
    <location>
        <position position="432"/>
    </location>
    <ligand>
        <name>K(+)</name>
        <dbReference type="ChEBI" id="CHEBI:29103"/>
    </ligand>
</feature>
<keyword evidence="9 13" id="KW-1133">Transmembrane helix</keyword>
<evidence type="ECO:0000256" key="5">
    <source>
        <dbReference type="ARBA" id="ARBA00022519"/>
    </source>
</evidence>
<feature type="binding site" evidence="12">
    <location>
        <position position="315"/>
    </location>
    <ligand>
        <name>K(+)</name>
        <dbReference type="ChEBI" id="CHEBI:29103"/>
    </ligand>
</feature>
<dbReference type="Pfam" id="PF02386">
    <property type="entry name" value="TrkH"/>
    <property type="match status" value="1"/>
</dbReference>
<feature type="binding site" evidence="12">
    <location>
        <position position="112"/>
    </location>
    <ligand>
        <name>K(+)</name>
        <dbReference type="ChEBI" id="CHEBI:29103"/>
    </ligand>
</feature>
<keyword evidence="5" id="KW-0997">Cell inner membrane</keyword>
<evidence type="ECO:0000256" key="3">
    <source>
        <dbReference type="ARBA" id="ARBA00022448"/>
    </source>
</evidence>
<feature type="binding site" evidence="12">
    <location>
        <position position="316"/>
    </location>
    <ligand>
        <name>K(+)</name>
        <dbReference type="ChEBI" id="CHEBI:29103"/>
    </ligand>
</feature>
<dbReference type="GO" id="GO:0046872">
    <property type="term" value="F:metal ion binding"/>
    <property type="evidence" value="ECO:0007669"/>
    <property type="project" value="UniProtKB-KW"/>
</dbReference>
<evidence type="ECO:0000256" key="8">
    <source>
        <dbReference type="ARBA" id="ARBA00022958"/>
    </source>
</evidence>
<dbReference type="NCBIfam" id="TIGR00933">
    <property type="entry name" value="2a38"/>
    <property type="match status" value="1"/>
</dbReference>
<dbReference type="GO" id="GO:0005886">
    <property type="term" value="C:plasma membrane"/>
    <property type="evidence" value="ECO:0007669"/>
    <property type="project" value="UniProtKB-SubCell"/>
</dbReference>
<keyword evidence="8 12" id="KW-0630">Potassium</keyword>
<feature type="transmembrane region" description="Helical" evidence="13">
    <location>
        <begin position="235"/>
        <end position="254"/>
    </location>
</feature>
<dbReference type="EMBL" id="JACNJD010000160">
    <property type="protein sequence ID" value="MBC8176785.1"/>
    <property type="molecule type" value="Genomic_DNA"/>
</dbReference>
<proteinExistence type="inferred from homology"/>
<keyword evidence="7 13" id="KW-0812">Transmembrane</keyword>
<feature type="transmembrane region" description="Helical" evidence="13">
    <location>
        <begin position="9"/>
        <end position="30"/>
    </location>
</feature>
<evidence type="ECO:0000256" key="6">
    <source>
        <dbReference type="ARBA" id="ARBA00022538"/>
    </source>
</evidence>
<evidence type="ECO:0000256" key="2">
    <source>
        <dbReference type="ARBA" id="ARBA00009137"/>
    </source>
</evidence>
<evidence type="ECO:0000313" key="15">
    <source>
        <dbReference type="Proteomes" id="UP000650524"/>
    </source>
</evidence>
<reference evidence="14 15" key="1">
    <citation type="submission" date="2020-08" db="EMBL/GenBank/DDBJ databases">
        <title>Bridging the membrane lipid divide: bacteria of the FCB group superphylum have the potential to synthesize archaeal ether lipids.</title>
        <authorList>
            <person name="Villanueva L."/>
            <person name="Von Meijenfeldt F.A.B."/>
            <person name="Westbye A.B."/>
            <person name="Yadav S."/>
            <person name="Hopmans E.C."/>
            <person name="Dutilh B.E."/>
            <person name="Sinninghe Damste J.S."/>
        </authorList>
    </citation>
    <scope>NUCLEOTIDE SEQUENCE [LARGE SCALE GENOMIC DNA]</scope>
    <source>
        <strain evidence="14">NIOZ-UU27</strain>
    </source>
</reference>
<feature type="transmembrane region" description="Helical" evidence="13">
    <location>
        <begin position="452"/>
        <end position="480"/>
    </location>
</feature>
<dbReference type="Proteomes" id="UP000650524">
    <property type="component" value="Unassembled WGS sequence"/>
</dbReference>
<dbReference type="InterPro" id="IPR004772">
    <property type="entry name" value="TrkH"/>
</dbReference>
<evidence type="ECO:0000313" key="14">
    <source>
        <dbReference type="EMBL" id="MBC8176785.1"/>
    </source>
</evidence>
<feature type="transmembrane region" description="Helical" evidence="13">
    <location>
        <begin position="328"/>
        <end position="351"/>
    </location>
</feature>
<name>A0A8J6MY25_9DELT</name>
<keyword evidence="3" id="KW-0813">Transport</keyword>
<feature type="binding site" evidence="12">
    <location>
        <position position="111"/>
    </location>
    <ligand>
        <name>K(+)</name>
        <dbReference type="ChEBI" id="CHEBI:29103"/>
    </ligand>
</feature>
<feature type="transmembrane region" description="Helical" evidence="13">
    <location>
        <begin position="184"/>
        <end position="207"/>
    </location>
</feature>
<comment type="similarity">
    <text evidence="2">Belongs to the TrkH potassium transport family.</text>
</comment>
<feature type="transmembrane region" description="Helical" evidence="13">
    <location>
        <begin position="136"/>
        <end position="155"/>
    </location>
</feature>
<dbReference type="GO" id="GO:0015379">
    <property type="term" value="F:potassium:chloride symporter activity"/>
    <property type="evidence" value="ECO:0007669"/>
    <property type="project" value="InterPro"/>
</dbReference>
<protein>
    <submittedName>
        <fullName evidence="14">TrkH family potassium uptake protein</fullName>
    </submittedName>
</protein>
<sequence>MHVRIITRFIAILILFLGLSMAGPLLVAFLFKDRSINALLFSLIITSVTGLILLVCTRNSESSQLNHRDGVAVVTLGWIMASLFGTLPYILSGAIPDFTNAYFESISGFTTTGASILSDIEALPQGILFWRSLTQWLGGMGIIVLSIAILPYLGIGGMQLYKAEIPSPVVDKLKPRISETAKTLWKVYLSFTLIEVILLLAGGMSVFDAVCNAFCTMPTGGFSTKNMSIAHYNSIYFDFVLMVFMLLAGINFSLHYKLIKGDLRIFGKDVECRVFLILVAVFVVLITVNIYGSVYNSIAQAFRYAAFQVSSIITTTGFVSADYETWPALSQLILLICMFLGAMAGSTGGGMKIMRIMLLARHGYQQIFRVIHPHAVTTIKLGGRPVPEEILSSIWGFFILYLGIFVVASLIMASLGLDFISSIGSVAASIGNIGPGLGVVGPERNYLCIPLLGKWVLISCMLLGRLEIYTVIALLAPAYWRK</sequence>
<evidence type="ECO:0000256" key="4">
    <source>
        <dbReference type="ARBA" id="ARBA00022475"/>
    </source>
</evidence>
<gene>
    <name evidence="14" type="ORF">H8E19_05220</name>
</gene>
<dbReference type="InterPro" id="IPR003445">
    <property type="entry name" value="Cat_transpt"/>
</dbReference>